<dbReference type="AlphaFoldDB" id="A0A834TPQ5"/>
<reference evidence="1" key="1">
    <citation type="submission" date="2020-09" db="EMBL/GenBank/DDBJ databases">
        <title>Genome-Enabled Discovery of Anthraquinone Biosynthesis in Senna tora.</title>
        <authorList>
            <person name="Kang S.-H."/>
            <person name="Pandey R.P."/>
            <person name="Lee C.-M."/>
            <person name="Sim J.-S."/>
            <person name="Jeong J.-T."/>
            <person name="Choi B.-S."/>
            <person name="Jung M."/>
            <person name="Ginzburg D."/>
            <person name="Zhao K."/>
            <person name="Won S.Y."/>
            <person name="Oh T.-J."/>
            <person name="Yu Y."/>
            <person name="Kim N.-H."/>
            <person name="Lee O.R."/>
            <person name="Lee T.-H."/>
            <person name="Bashyal P."/>
            <person name="Kim T.-S."/>
            <person name="Lee W.-H."/>
            <person name="Kawkins C."/>
            <person name="Kim C.-K."/>
            <person name="Kim J.S."/>
            <person name="Ahn B.O."/>
            <person name="Rhee S.Y."/>
            <person name="Sohng J.K."/>
        </authorList>
    </citation>
    <scope>NUCLEOTIDE SEQUENCE</scope>
    <source>
        <tissue evidence="1">Leaf</tissue>
    </source>
</reference>
<accession>A0A834TPQ5</accession>
<comment type="caution">
    <text evidence="1">The sequence shown here is derived from an EMBL/GenBank/DDBJ whole genome shotgun (WGS) entry which is preliminary data.</text>
</comment>
<evidence type="ECO:0000313" key="1">
    <source>
        <dbReference type="EMBL" id="KAF7825177.1"/>
    </source>
</evidence>
<organism evidence="1 2">
    <name type="scientific">Senna tora</name>
    <dbReference type="NCBI Taxonomy" id="362788"/>
    <lineage>
        <taxon>Eukaryota</taxon>
        <taxon>Viridiplantae</taxon>
        <taxon>Streptophyta</taxon>
        <taxon>Embryophyta</taxon>
        <taxon>Tracheophyta</taxon>
        <taxon>Spermatophyta</taxon>
        <taxon>Magnoliopsida</taxon>
        <taxon>eudicotyledons</taxon>
        <taxon>Gunneridae</taxon>
        <taxon>Pentapetalae</taxon>
        <taxon>rosids</taxon>
        <taxon>fabids</taxon>
        <taxon>Fabales</taxon>
        <taxon>Fabaceae</taxon>
        <taxon>Caesalpinioideae</taxon>
        <taxon>Cassia clade</taxon>
        <taxon>Senna</taxon>
    </lineage>
</organism>
<dbReference type="Proteomes" id="UP000634136">
    <property type="component" value="Unassembled WGS sequence"/>
</dbReference>
<proteinExistence type="predicted"/>
<dbReference type="EMBL" id="JAAIUW010000006">
    <property type="protein sequence ID" value="KAF7825177.1"/>
    <property type="molecule type" value="Genomic_DNA"/>
</dbReference>
<keyword evidence="2" id="KW-1185">Reference proteome</keyword>
<evidence type="ECO:0000313" key="2">
    <source>
        <dbReference type="Proteomes" id="UP000634136"/>
    </source>
</evidence>
<name>A0A834TPQ5_9FABA</name>
<gene>
    <name evidence="1" type="ORF">G2W53_016341</name>
</gene>
<sequence length="67" mass="7921">MEDIFEDVYVFVFYKTLSIEDRSLQLKSSWNPGVNAKLFMPEDIFESCSTHGMNFGTYFSEKFYVIQ</sequence>
<protein>
    <submittedName>
        <fullName evidence="1">Uncharacterized protein</fullName>
    </submittedName>
</protein>